<reference evidence="2 3" key="1">
    <citation type="journal article" date="2019" name="Nat. Ecol. Evol.">
        <title>Megaphylogeny resolves global patterns of mushroom evolution.</title>
        <authorList>
            <person name="Varga T."/>
            <person name="Krizsan K."/>
            <person name="Foldi C."/>
            <person name="Dima B."/>
            <person name="Sanchez-Garcia M."/>
            <person name="Sanchez-Ramirez S."/>
            <person name="Szollosi G.J."/>
            <person name="Szarkandi J.G."/>
            <person name="Papp V."/>
            <person name="Albert L."/>
            <person name="Andreopoulos W."/>
            <person name="Angelini C."/>
            <person name="Antonin V."/>
            <person name="Barry K.W."/>
            <person name="Bougher N.L."/>
            <person name="Buchanan P."/>
            <person name="Buyck B."/>
            <person name="Bense V."/>
            <person name="Catcheside P."/>
            <person name="Chovatia M."/>
            <person name="Cooper J."/>
            <person name="Damon W."/>
            <person name="Desjardin D."/>
            <person name="Finy P."/>
            <person name="Geml J."/>
            <person name="Haridas S."/>
            <person name="Hughes K."/>
            <person name="Justo A."/>
            <person name="Karasinski D."/>
            <person name="Kautmanova I."/>
            <person name="Kiss B."/>
            <person name="Kocsube S."/>
            <person name="Kotiranta H."/>
            <person name="LaButti K.M."/>
            <person name="Lechner B.E."/>
            <person name="Liimatainen K."/>
            <person name="Lipzen A."/>
            <person name="Lukacs Z."/>
            <person name="Mihaltcheva S."/>
            <person name="Morgado L.N."/>
            <person name="Niskanen T."/>
            <person name="Noordeloos M.E."/>
            <person name="Ohm R.A."/>
            <person name="Ortiz-Santana B."/>
            <person name="Ovrebo C."/>
            <person name="Racz N."/>
            <person name="Riley R."/>
            <person name="Savchenko A."/>
            <person name="Shiryaev A."/>
            <person name="Soop K."/>
            <person name="Spirin V."/>
            <person name="Szebenyi C."/>
            <person name="Tomsovsky M."/>
            <person name="Tulloss R.E."/>
            <person name="Uehling J."/>
            <person name="Grigoriev I.V."/>
            <person name="Vagvolgyi C."/>
            <person name="Papp T."/>
            <person name="Martin F.M."/>
            <person name="Miettinen O."/>
            <person name="Hibbett D.S."/>
            <person name="Nagy L.G."/>
        </authorList>
    </citation>
    <scope>NUCLEOTIDE SEQUENCE [LARGE SCALE GENOMIC DNA]</scope>
    <source>
        <strain evidence="2 3">CBS 166.37</strain>
    </source>
</reference>
<accession>A0A5C3M2H3</accession>
<feature type="chain" id="PRO_5022907747" evidence="1">
    <location>
        <begin position="25"/>
        <end position="53"/>
    </location>
</feature>
<feature type="signal peptide" evidence="1">
    <location>
        <begin position="1"/>
        <end position="24"/>
    </location>
</feature>
<organism evidence="2 3">
    <name type="scientific">Crucibulum laeve</name>
    <dbReference type="NCBI Taxonomy" id="68775"/>
    <lineage>
        <taxon>Eukaryota</taxon>
        <taxon>Fungi</taxon>
        <taxon>Dikarya</taxon>
        <taxon>Basidiomycota</taxon>
        <taxon>Agaricomycotina</taxon>
        <taxon>Agaricomycetes</taxon>
        <taxon>Agaricomycetidae</taxon>
        <taxon>Agaricales</taxon>
        <taxon>Agaricineae</taxon>
        <taxon>Nidulariaceae</taxon>
        <taxon>Crucibulum</taxon>
    </lineage>
</organism>
<evidence type="ECO:0000313" key="3">
    <source>
        <dbReference type="Proteomes" id="UP000308652"/>
    </source>
</evidence>
<evidence type="ECO:0000256" key="1">
    <source>
        <dbReference type="SAM" id="SignalP"/>
    </source>
</evidence>
<keyword evidence="3" id="KW-1185">Reference proteome</keyword>
<name>A0A5C3M2H3_9AGAR</name>
<dbReference type="AlphaFoldDB" id="A0A5C3M2H3"/>
<keyword evidence="1" id="KW-0732">Signal</keyword>
<sequence length="53" mass="5986">MPHPQSTSSLLAFTLINIISTLLAEHLRSHRTSFRLLILPFPSPESFLTPRSL</sequence>
<dbReference type="Proteomes" id="UP000308652">
    <property type="component" value="Unassembled WGS sequence"/>
</dbReference>
<dbReference type="EMBL" id="ML213601">
    <property type="protein sequence ID" value="TFK39007.1"/>
    <property type="molecule type" value="Genomic_DNA"/>
</dbReference>
<gene>
    <name evidence="2" type="ORF">BDQ12DRAFT_682852</name>
</gene>
<protein>
    <submittedName>
        <fullName evidence="2">Uncharacterized protein</fullName>
    </submittedName>
</protein>
<evidence type="ECO:0000313" key="2">
    <source>
        <dbReference type="EMBL" id="TFK39007.1"/>
    </source>
</evidence>
<proteinExistence type="predicted"/>